<protein>
    <submittedName>
        <fullName evidence="2">Uncharacterized protein</fullName>
    </submittedName>
</protein>
<name>A0A7R9MMQ7_9ACAR</name>
<reference evidence="2" key="1">
    <citation type="submission" date="2020-11" db="EMBL/GenBank/DDBJ databases">
        <authorList>
            <person name="Tran Van P."/>
        </authorList>
    </citation>
    <scope>NUCLEOTIDE SEQUENCE</scope>
</reference>
<sequence>MSNRPNESIVVSISRRQSDSRRTSDTTPNTDSAEDIFAHSSATECTSRPSRPLTTTRAPLRANSKAMAAPMPELEPVIRATFPSNCHLFNGEMIEMSEIIADNRNGSPGETIHSYQVKLKLEWLRKDDSIECIDGKEFIATVRQWSGTHEWTD</sequence>
<proteinExistence type="predicted"/>
<dbReference type="EMBL" id="OC945948">
    <property type="protein sequence ID" value="CAD7663154.1"/>
    <property type="molecule type" value="Genomic_DNA"/>
</dbReference>
<feature type="compositionally biased region" description="Polar residues" evidence="1">
    <location>
        <begin position="1"/>
        <end position="11"/>
    </location>
</feature>
<evidence type="ECO:0000313" key="2">
    <source>
        <dbReference type="EMBL" id="CAD7663154.1"/>
    </source>
</evidence>
<feature type="non-terminal residue" evidence="2">
    <location>
        <position position="153"/>
    </location>
</feature>
<gene>
    <name evidence="2" type="ORF">ONB1V03_LOCUS19714</name>
</gene>
<organism evidence="2">
    <name type="scientific">Oppiella nova</name>
    <dbReference type="NCBI Taxonomy" id="334625"/>
    <lineage>
        <taxon>Eukaryota</taxon>
        <taxon>Metazoa</taxon>
        <taxon>Ecdysozoa</taxon>
        <taxon>Arthropoda</taxon>
        <taxon>Chelicerata</taxon>
        <taxon>Arachnida</taxon>
        <taxon>Acari</taxon>
        <taxon>Acariformes</taxon>
        <taxon>Sarcoptiformes</taxon>
        <taxon>Oribatida</taxon>
        <taxon>Brachypylina</taxon>
        <taxon>Oppioidea</taxon>
        <taxon>Oppiidae</taxon>
        <taxon>Oppiella</taxon>
    </lineage>
</organism>
<feature type="compositionally biased region" description="Low complexity" evidence="1">
    <location>
        <begin position="46"/>
        <end position="62"/>
    </location>
</feature>
<feature type="region of interest" description="Disordered" evidence="1">
    <location>
        <begin position="1"/>
        <end position="64"/>
    </location>
</feature>
<accession>A0A7R9MMQ7</accession>
<dbReference type="AlphaFoldDB" id="A0A7R9MMQ7"/>
<dbReference type="Proteomes" id="UP000728032">
    <property type="component" value="Unassembled WGS sequence"/>
</dbReference>
<dbReference type="EMBL" id="CAJPVJ010031123">
    <property type="protein sequence ID" value="CAG2180291.1"/>
    <property type="molecule type" value="Genomic_DNA"/>
</dbReference>
<evidence type="ECO:0000313" key="3">
    <source>
        <dbReference type="Proteomes" id="UP000728032"/>
    </source>
</evidence>
<evidence type="ECO:0000256" key="1">
    <source>
        <dbReference type="SAM" id="MobiDB-lite"/>
    </source>
</evidence>
<keyword evidence="3" id="KW-1185">Reference proteome</keyword>